<keyword evidence="2" id="KW-0396">Initiation factor</keyword>
<keyword evidence="3" id="KW-1185">Reference proteome</keyword>
<evidence type="ECO:0000313" key="3">
    <source>
        <dbReference type="Proteomes" id="UP000325081"/>
    </source>
</evidence>
<evidence type="ECO:0000256" key="1">
    <source>
        <dbReference type="SAM" id="MobiDB-lite"/>
    </source>
</evidence>
<accession>A0A5A7P402</accession>
<dbReference type="EMBL" id="BKCP01001669">
    <property type="protein sequence ID" value="GER27264.1"/>
    <property type="molecule type" value="Genomic_DNA"/>
</dbReference>
<feature type="compositionally biased region" description="Basic and acidic residues" evidence="1">
    <location>
        <begin position="40"/>
        <end position="53"/>
    </location>
</feature>
<sequence length="238" mass="25831">MFGKLLNSRHRVTAIHRRTPPVIHFLEPHFSQIGNHKSPVQRETRSASRDHEVHHRPHVLLGCLRFGPPHELHRVIQRFARQISGGGDHRREDKGVAVVAVGERRVEPLPKIHDAVEPEHLVGVGSQGRRAAPPEAGRDEFEFGATAAEVGMESRAEGGGLGRTEEEGAMDVVVNGGGVLVFVLEVDAGDSRWVPRGDEEVSVPDWEDGGGVGPAGELADGGHELDDACAVEHAQQHQ</sequence>
<feature type="region of interest" description="Disordered" evidence="1">
    <location>
        <begin position="33"/>
        <end position="53"/>
    </location>
</feature>
<dbReference type="Proteomes" id="UP000325081">
    <property type="component" value="Unassembled WGS sequence"/>
</dbReference>
<name>A0A5A7P402_STRAF</name>
<reference evidence="3" key="1">
    <citation type="journal article" date="2019" name="Curr. Biol.">
        <title>Genome Sequence of Striga asiatica Provides Insight into the Evolution of Plant Parasitism.</title>
        <authorList>
            <person name="Yoshida S."/>
            <person name="Kim S."/>
            <person name="Wafula E.K."/>
            <person name="Tanskanen J."/>
            <person name="Kim Y.M."/>
            <person name="Honaas L."/>
            <person name="Yang Z."/>
            <person name="Spallek T."/>
            <person name="Conn C.E."/>
            <person name="Ichihashi Y."/>
            <person name="Cheong K."/>
            <person name="Cui S."/>
            <person name="Der J.P."/>
            <person name="Gundlach H."/>
            <person name="Jiao Y."/>
            <person name="Hori C."/>
            <person name="Ishida J.K."/>
            <person name="Kasahara H."/>
            <person name="Kiba T."/>
            <person name="Kim M.S."/>
            <person name="Koo N."/>
            <person name="Laohavisit A."/>
            <person name="Lee Y.H."/>
            <person name="Lumba S."/>
            <person name="McCourt P."/>
            <person name="Mortimer J.C."/>
            <person name="Mutuku J.M."/>
            <person name="Nomura T."/>
            <person name="Sasaki-Sekimoto Y."/>
            <person name="Seto Y."/>
            <person name="Wang Y."/>
            <person name="Wakatake T."/>
            <person name="Sakakibara H."/>
            <person name="Demura T."/>
            <person name="Yamaguchi S."/>
            <person name="Yoneyama K."/>
            <person name="Manabe R.I."/>
            <person name="Nelson D.C."/>
            <person name="Schulman A.H."/>
            <person name="Timko M.P."/>
            <person name="dePamphilis C.W."/>
            <person name="Choi D."/>
            <person name="Shirasu K."/>
        </authorList>
    </citation>
    <scope>NUCLEOTIDE SEQUENCE [LARGE SCALE GENOMIC DNA]</scope>
    <source>
        <strain evidence="3">cv. UVA1</strain>
    </source>
</reference>
<organism evidence="2 3">
    <name type="scientific">Striga asiatica</name>
    <name type="common">Asiatic witchweed</name>
    <name type="synonym">Buchnera asiatica</name>
    <dbReference type="NCBI Taxonomy" id="4170"/>
    <lineage>
        <taxon>Eukaryota</taxon>
        <taxon>Viridiplantae</taxon>
        <taxon>Streptophyta</taxon>
        <taxon>Embryophyta</taxon>
        <taxon>Tracheophyta</taxon>
        <taxon>Spermatophyta</taxon>
        <taxon>Magnoliopsida</taxon>
        <taxon>eudicotyledons</taxon>
        <taxon>Gunneridae</taxon>
        <taxon>Pentapetalae</taxon>
        <taxon>asterids</taxon>
        <taxon>lamiids</taxon>
        <taxon>Lamiales</taxon>
        <taxon>Orobanchaceae</taxon>
        <taxon>Buchnereae</taxon>
        <taxon>Striga</taxon>
    </lineage>
</organism>
<proteinExistence type="predicted"/>
<gene>
    <name evidence="2" type="ORF">STAS_02957</name>
</gene>
<comment type="caution">
    <text evidence="2">The sequence shown here is derived from an EMBL/GenBank/DDBJ whole genome shotgun (WGS) entry which is preliminary data.</text>
</comment>
<feature type="region of interest" description="Disordered" evidence="1">
    <location>
        <begin position="195"/>
        <end position="223"/>
    </location>
</feature>
<dbReference type="GO" id="GO:0003743">
    <property type="term" value="F:translation initiation factor activity"/>
    <property type="evidence" value="ECO:0007669"/>
    <property type="project" value="UniProtKB-KW"/>
</dbReference>
<keyword evidence="2" id="KW-0648">Protein biosynthesis</keyword>
<dbReference type="AlphaFoldDB" id="A0A5A7P402"/>
<evidence type="ECO:0000313" key="2">
    <source>
        <dbReference type="EMBL" id="GER27264.1"/>
    </source>
</evidence>
<protein>
    <submittedName>
        <fullName evidence="2">Eukaryotic translation initiation factor 3subunit 7</fullName>
    </submittedName>
</protein>